<protein>
    <submittedName>
        <fullName evidence="1">Uncharacterized protein</fullName>
    </submittedName>
</protein>
<dbReference type="AlphaFoldDB" id="A0A0A9BJR2"/>
<dbReference type="EMBL" id="GBRH01236430">
    <property type="protein sequence ID" value="JAD61465.1"/>
    <property type="molecule type" value="Transcribed_RNA"/>
</dbReference>
<accession>A0A0A9BJR2</accession>
<reference evidence="1" key="1">
    <citation type="submission" date="2014-09" db="EMBL/GenBank/DDBJ databases">
        <authorList>
            <person name="Magalhaes I.L.F."/>
            <person name="Oliveira U."/>
            <person name="Santos F.R."/>
            <person name="Vidigal T.H.D.A."/>
            <person name="Brescovit A.D."/>
            <person name="Santos A.J."/>
        </authorList>
    </citation>
    <scope>NUCLEOTIDE SEQUENCE</scope>
    <source>
        <tissue evidence="1">Shoot tissue taken approximately 20 cm above the soil surface</tissue>
    </source>
</reference>
<evidence type="ECO:0000313" key="1">
    <source>
        <dbReference type="EMBL" id="JAD61465.1"/>
    </source>
</evidence>
<reference evidence="1" key="2">
    <citation type="journal article" date="2015" name="Data Brief">
        <title>Shoot transcriptome of the giant reed, Arundo donax.</title>
        <authorList>
            <person name="Barrero R.A."/>
            <person name="Guerrero F.D."/>
            <person name="Moolhuijzen P."/>
            <person name="Goolsby J.A."/>
            <person name="Tidwell J."/>
            <person name="Bellgard S.E."/>
            <person name="Bellgard M.I."/>
        </authorList>
    </citation>
    <scope>NUCLEOTIDE SEQUENCE</scope>
    <source>
        <tissue evidence="1">Shoot tissue taken approximately 20 cm above the soil surface</tissue>
    </source>
</reference>
<proteinExistence type="predicted"/>
<name>A0A0A9BJR2_ARUDO</name>
<organism evidence="1">
    <name type="scientific">Arundo donax</name>
    <name type="common">Giant reed</name>
    <name type="synonym">Donax arundinaceus</name>
    <dbReference type="NCBI Taxonomy" id="35708"/>
    <lineage>
        <taxon>Eukaryota</taxon>
        <taxon>Viridiplantae</taxon>
        <taxon>Streptophyta</taxon>
        <taxon>Embryophyta</taxon>
        <taxon>Tracheophyta</taxon>
        <taxon>Spermatophyta</taxon>
        <taxon>Magnoliopsida</taxon>
        <taxon>Liliopsida</taxon>
        <taxon>Poales</taxon>
        <taxon>Poaceae</taxon>
        <taxon>PACMAD clade</taxon>
        <taxon>Arundinoideae</taxon>
        <taxon>Arundineae</taxon>
        <taxon>Arundo</taxon>
    </lineage>
</organism>
<sequence length="80" mass="9074">MDWELLSFRDGERVDDFALCLMGMMSSLNLYGEDISEQCAVEKFLRVVPKQYKQVSIAIDALLDTADLNQRGDRTVEGGR</sequence>